<organism evidence="2 3">
    <name type="scientific">Lyngbya aestuarii BL J</name>
    <dbReference type="NCBI Taxonomy" id="1348334"/>
    <lineage>
        <taxon>Bacteria</taxon>
        <taxon>Bacillati</taxon>
        <taxon>Cyanobacteriota</taxon>
        <taxon>Cyanophyceae</taxon>
        <taxon>Oscillatoriophycideae</taxon>
        <taxon>Oscillatoriales</taxon>
        <taxon>Microcoleaceae</taxon>
        <taxon>Lyngbya</taxon>
    </lineage>
</organism>
<dbReference type="SMART" id="SM00474">
    <property type="entry name" value="35EXOc"/>
    <property type="match status" value="1"/>
</dbReference>
<evidence type="ECO:0000313" key="2">
    <source>
        <dbReference type="EMBL" id="ERT09776.1"/>
    </source>
</evidence>
<dbReference type="InterPro" id="IPR002562">
    <property type="entry name" value="3'-5'_exonuclease_dom"/>
</dbReference>
<dbReference type="GO" id="GO:0003676">
    <property type="term" value="F:nucleic acid binding"/>
    <property type="evidence" value="ECO:0007669"/>
    <property type="project" value="InterPro"/>
</dbReference>
<evidence type="ECO:0000259" key="1">
    <source>
        <dbReference type="SMART" id="SM00474"/>
    </source>
</evidence>
<name>U7QTL9_9CYAN</name>
<dbReference type="InterPro" id="IPR036397">
    <property type="entry name" value="RNaseH_sf"/>
</dbReference>
<dbReference type="OrthoDB" id="9807790at2"/>
<dbReference type="Proteomes" id="UP000017127">
    <property type="component" value="Unassembled WGS sequence"/>
</dbReference>
<dbReference type="PANTHER" id="PTHR47649">
    <property type="entry name" value="RIBONUCLEASE D"/>
    <property type="match status" value="1"/>
</dbReference>
<protein>
    <submittedName>
        <fullName evidence="2">3'-5' exonuclease family protein</fullName>
    </submittedName>
</protein>
<keyword evidence="2" id="KW-0269">Exonuclease</keyword>
<dbReference type="InterPro" id="IPR051086">
    <property type="entry name" value="RNase_D-like"/>
</dbReference>
<keyword evidence="2" id="KW-0540">Nuclease</keyword>
<dbReference type="SUPFAM" id="SSF53098">
    <property type="entry name" value="Ribonuclease H-like"/>
    <property type="match status" value="1"/>
</dbReference>
<gene>
    <name evidence="2" type="ORF">M595_0141</name>
</gene>
<dbReference type="InterPro" id="IPR012337">
    <property type="entry name" value="RNaseH-like_sf"/>
</dbReference>
<dbReference type="GO" id="GO:0006139">
    <property type="term" value="P:nucleobase-containing compound metabolic process"/>
    <property type="evidence" value="ECO:0007669"/>
    <property type="project" value="InterPro"/>
</dbReference>
<reference evidence="2 3" key="1">
    <citation type="journal article" date="2013" name="Front. Microbiol.">
        <title>Comparative genomic analyses of the cyanobacterium, Lyngbya aestuarii BL J, a powerful hydrogen producer.</title>
        <authorList>
            <person name="Kothari A."/>
            <person name="Vaughn M."/>
            <person name="Garcia-Pichel F."/>
        </authorList>
    </citation>
    <scope>NUCLEOTIDE SEQUENCE [LARGE SCALE GENOMIC DNA]</scope>
    <source>
        <strain evidence="2 3">BL J</strain>
    </source>
</reference>
<keyword evidence="2" id="KW-0378">Hydrolase</keyword>
<dbReference type="EMBL" id="AUZM01000001">
    <property type="protein sequence ID" value="ERT09776.1"/>
    <property type="molecule type" value="Genomic_DNA"/>
</dbReference>
<sequence>MSYLTAPESIKAVIYQLSSAQTLWLDTEVADYKNKPRLSLIQVLTTPNEIKSDHLYLFDVLDQPELTTLFIENIMANPAIEKVFHNANYDLKFLGKKQSKNVTCTLVMAKKIPYYLLPVPNYQLKTLATQLGDFTNIDKQEQSSDWGQRPLTEKQLEYAQMDVVYLAQIHQCLLKLQPLAAPDPTTEDLNKLATRYQEIAHQWKQLDSEITHIQDRLKQAMKTQHVDQTDSFKLSSSQRKTLKTTFAQLSEFVQTQNLELDFPLTLTQALQKQLGETIQQLPTQEENTTVWRLIPKAKDHNSESEFPPF</sequence>
<dbReference type="RefSeq" id="WP_023063840.1">
    <property type="nucleotide sequence ID" value="NZ_AUZM01000001.1"/>
</dbReference>
<accession>U7QTL9</accession>
<feature type="domain" description="3'-5' exonuclease" evidence="1">
    <location>
        <begin position="1"/>
        <end position="178"/>
    </location>
</feature>
<dbReference type="PATRIC" id="fig|1348334.3.peg.139"/>
<dbReference type="GO" id="GO:0008408">
    <property type="term" value="F:3'-5' exonuclease activity"/>
    <property type="evidence" value="ECO:0007669"/>
    <property type="project" value="InterPro"/>
</dbReference>
<dbReference type="AlphaFoldDB" id="U7QTL9"/>
<proteinExistence type="predicted"/>
<dbReference type="Pfam" id="PF01612">
    <property type="entry name" value="DNA_pol_A_exo1"/>
    <property type="match status" value="1"/>
</dbReference>
<evidence type="ECO:0000313" key="3">
    <source>
        <dbReference type="Proteomes" id="UP000017127"/>
    </source>
</evidence>
<dbReference type="Gene3D" id="3.30.420.10">
    <property type="entry name" value="Ribonuclease H-like superfamily/Ribonuclease H"/>
    <property type="match status" value="1"/>
</dbReference>
<dbReference type="PANTHER" id="PTHR47649:SF1">
    <property type="entry name" value="RIBONUCLEASE D"/>
    <property type="match status" value="1"/>
</dbReference>
<comment type="caution">
    <text evidence="2">The sequence shown here is derived from an EMBL/GenBank/DDBJ whole genome shotgun (WGS) entry which is preliminary data.</text>
</comment>
<keyword evidence="3" id="KW-1185">Reference proteome</keyword>